<evidence type="ECO:0000313" key="3">
    <source>
        <dbReference type="EMBL" id="SDY34231.1"/>
    </source>
</evidence>
<dbReference type="EMBL" id="FNPI01000001">
    <property type="protein sequence ID" value="SDY34231.1"/>
    <property type="molecule type" value="Genomic_DNA"/>
</dbReference>
<dbReference type="InterPro" id="IPR011032">
    <property type="entry name" value="GroES-like_sf"/>
</dbReference>
<dbReference type="PANTHER" id="PTHR44154">
    <property type="entry name" value="QUINONE OXIDOREDUCTASE"/>
    <property type="match status" value="1"/>
</dbReference>
<dbReference type="SUPFAM" id="SSF50129">
    <property type="entry name" value="GroES-like"/>
    <property type="match status" value="1"/>
</dbReference>
<dbReference type="SMART" id="SM00829">
    <property type="entry name" value="PKS_ER"/>
    <property type="match status" value="1"/>
</dbReference>
<dbReference type="Pfam" id="PF08240">
    <property type="entry name" value="ADH_N"/>
    <property type="match status" value="1"/>
</dbReference>
<dbReference type="InterPro" id="IPR013154">
    <property type="entry name" value="ADH-like_N"/>
</dbReference>
<dbReference type="STRING" id="1503961.SAMN05421736_1011006"/>
<dbReference type="Proteomes" id="UP000198935">
    <property type="component" value="Unassembled WGS sequence"/>
</dbReference>
<dbReference type="Pfam" id="PF00107">
    <property type="entry name" value="ADH_zinc_N"/>
    <property type="match status" value="1"/>
</dbReference>
<dbReference type="CDD" id="cd08253">
    <property type="entry name" value="zeta_crystallin"/>
    <property type="match status" value="1"/>
</dbReference>
<dbReference type="InterPro" id="IPR051603">
    <property type="entry name" value="Zinc-ADH_QOR/CCCR"/>
</dbReference>
<dbReference type="SUPFAM" id="SSF51735">
    <property type="entry name" value="NAD(P)-binding Rossmann-fold domains"/>
    <property type="match status" value="1"/>
</dbReference>
<keyword evidence="4" id="KW-1185">Reference proteome</keyword>
<dbReference type="OrthoDB" id="9787435at2"/>
<proteinExistence type="predicted"/>
<accession>A0A1H3J2S3</accession>
<evidence type="ECO:0000256" key="1">
    <source>
        <dbReference type="ARBA" id="ARBA00022857"/>
    </source>
</evidence>
<dbReference type="AlphaFoldDB" id="A0A1H3J2S3"/>
<dbReference type="InterPro" id="IPR036291">
    <property type="entry name" value="NAD(P)-bd_dom_sf"/>
</dbReference>
<name>A0A1H3J2S3_9BACI</name>
<dbReference type="PANTHER" id="PTHR44154:SF1">
    <property type="entry name" value="QUINONE OXIDOREDUCTASE"/>
    <property type="match status" value="1"/>
</dbReference>
<evidence type="ECO:0000259" key="2">
    <source>
        <dbReference type="SMART" id="SM00829"/>
    </source>
</evidence>
<organism evidence="3 4">
    <name type="scientific">Evansella caseinilytica</name>
    <dbReference type="NCBI Taxonomy" id="1503961"/>
    <lineage>
        <taxon>Bacteria</taxon>
        <taxon>Bacillati</taxon>
        <taxon>Bacillota</taxon>
        <taxon>Bacilli</taxon>
        <taxon>Bacillales</taxon>
        <taxon>Bacillaceae</taxon>
        <taxon>Evansella</taxon>
    </lineage>
</organism>
<dbReference type="InterPro" id="IPR013149">
    <property type="entry name" value="ADH-like_C"/>
</dbReference>
<dbReference type="GO" id="GO:0016491">
    <property type="term" value="F:oxidoreductase activity"/>
    <property type="evidence" value="ECO:0007669"/>
    <property type="project" value="InterPro"/>
</dbReference>
<dbReference type="Gene3D" id="3.90.180.10">
    <property type="entry name" value="Medium-chain alcohol dehydrogenases, catalytic domain"/>
    <property type="match status" value="1"/>
</dbReference>
<feature type="domain" description="Enoyl reductase (ER)" evidence="2">
    <location>
        <begin position="10"/>
        <end position="318"/>
    </location>
</feature>
<reference evidence="4" key="1">
    <citation type="submission" date="2016-10" db="EMBL/GenBank/DDBJ databases">
        <authorList>
            <person name="Varghese N."/>
            <person name="Submissions S."/>
        </authorList>
    </citation>
    <scope>NUCLEOTIDE SEQUENCE [LARGE SCALE GENOMIC DNA]</scope>
    <source>
        <strain evidence="4">SP</strain>
    </source>
</reference>
<gene>
    <name evidence="3" type="ORF">SAMN05421736_1011006</name>
</gene>
<protein>
    <submittedName>
        <fullName evidence="3">NADPH2:quinone reductase</fullName>
    </submittedName>
</protein>
<keyword evidence="1" id="KW-0521">NADP</keyword>
<dbReference type="InterPro" id="IPR020843">
    <property type="entry name" value="ER"/>
</dbReference>
<dbReference type="Gene3D" id="3.40.50.720">
    <property type="entry name" value="NAD(P)-binding Rossmann-like Domain"/>
    <property type="match status" value="1"/>
</dbReference>
<evidence type="ECO:0000313" key="4">
    <source>
        <dbReference type="Proteomes" id="UP000198935"/>
    </source>
</evidence>
<sequence length="320" mass="33972">MKAVVYNQSGSPEVLHTIEMEKPTSKRNEILIKIGGSGLNPVDTYFRKGIRQVSGFPAVPHFDLSGTVEEIGADVSRFQAGDRVWATNVTGTCAEYVTAAEKSAFPLPENTSFVEGAALAMPFMTAHLSLFYRGNVRVGETVLIYGGAGAVGNAAVQLAKIAGATVIATAGGEEKARLCHKAGADHILLYKQVNVMDEVLSLTAGTGVDLILDMSLSENLERDLQMITVGGRIIAIGSPKNNTPTLPWRLLNQKHAAIMGVLLFTAPGEILRKAGEEISALLEQQAIFAHVGAVFPFAKAAEAHEALENHTVNGSIVLTP</sequence>